<name>A0ABT3G3Z6_9BACT</name>
<dbReference type="RefSeq" id="WP_264514094.1">
    <property type="nucleotide sequence ID" value="NZ_JAPDDR010000006.1"/>
</dbReference>
<organism evidence="2 3">
    <name type="scientific">Luteolibacter rhizosphaerae</name>
    <dbReference type="NCBI Taxonomy" id="2989719"/>
    <lineage>
        <taxon>Bacteria</taxon>
        <taxon>Pseudomonadati</taxon>
        <taxon>Verrucomicrobiota</taxon>
        <taxon>Verrucomicrobiia</taxon>
        <taxon>Verrucomicrobiales</taxon>
        <taxon>Verrucomicrobiaceae</taxon>
        <taxon>Luteolibacter</taxon>
    </lineage>
</organism>
<feature type="region of interest" description="Disordered" evidence="1">
    <location>
        <begin position="38"/>
        <end position="91"/>
    </location>
</feature>
<accession>A0ABT3G3Z6</accession>
<evidence type="ECO:0000313" key="2">
    <source>
        <dbReference type="EMBL" id="MCW1914561.1"/>
    </source>
</evidence>
<dbReference type="Proteomes" id="UP001165653">
    <property type="component" value="Unassembled WGS sequence"/>
</dbReference>
<reference evidence="2" key="1">
    <citation type="submission" date="2022-10" db="EMBL/GenBank/DDBJ databases">
        <title>Luteolibacter sp. GHJ8, whole genome shotgun sequencing project.</title>
        <authorList>
            <person name="Zhao G."/>
            <person name="Shen L."/>
        </authorList>
    </citation>
    <scope>NUCLEOTIDE SEQUENCE</scope>
    <source>
        <strain evidence="2">GHJ8</strain>
    </source>
</reference>
<protein>
    <recommendedName>
        <fullName evidence="4">PEP-CTERM sorting domain-containing protein</fullName>
    </recommendedName>
</protein>
<dbReference type="EMBL" id="JAPDDR010000006">
    <property type="protein sequence ID" value="MCW1914561.1"/>
    <property type="molecule type" value="Genomic_DNA"/>
</dbReference>
<keyword evidence="3" id="KW-1185">Reference proteome</keyword>
<gene>
    <name evidence="2" type="ORF">OJ996_13310</name>
</gene>
<evidence type="ECO:0008006" key="4">
    <source>
        <dbReference type="Google" id="ProtNLM"/>
    </source>
</evidence>
<evidence type="ECO:0000313" key="3">
    <source>
        <dbReference type="Proteomes" id="UP001165653"/>
    </source>
</evidence>
<evidence type="ECO:0000256" key="1">
    <source>
        <dbReference type="SAM" id="MobiDB-lite"/>
    </source>
</evidence>
<proteinExistence type="predicted"/>
<comment type="caution">
    <text evidence="2">The sequence shown here is derived from an EMBL/GenBank/DDBJ whole genome shotgun (WGS) entry which is preliminary data.</text>
</comment>
<feature type="compositionally biased region" description="Low complexity" evidence="1">
    <location>
        <begin position="44"/>
        <end position="58"/>
    </location>
</feature>
<sequence length="234" mass="24768">MHRKCLPVLLITTLGLSVGSLFGAVTLPSWHGQPNTTSQVFQFTTGSTTPGPNSSSNPYGTATGVVDQGAVGNGWEDPNAQFSNPGHDGDGSWDVGLGSDGSLRFNVPVAPGTLAPGQSYRIDIMIFAHVFVSLAQPPVPSVDGLAPGDLVLENQGVLSTYGMTGATWQYRTWTGTLEDYESGAITVALTPPNGAVSAIDRVEIYTQYTLVPEPTAPILTLIPLAAWCLRRRRR</sequence>